<evidence type="ECO:0000313" key="2">
    <source>
        <dbReference type="EMBL" id="XDQ30573.1"/>
    </source>
</evidence>
<sequence length="195" mass="21166">MAAFRGPKVWLWRWRSNPLRRASDALEAWIVLAAWTLTVLGGVCGGLAATQNVEHGLARERAEWHTVPARLTENAPTTSAPGAPGSGGDMVWAKARWNAADGSARSGQARVFAGSSTGTTVMVWTDRDGRLVTKPATPSQARLRASLVGVLVGVSVAGIPFVGGRLARSRLERRRMDQWDEAWERIDPLWGRKTS</sequence>
<organism evidence="2">
    <name type="scientific">Streptomyces sp. R21</name>
    <dbReference type="NCBI Taxonomy" id="3238627"/>
    <lineage>
        <taxon>Bacteria</taxon>
        <taxon>Bacillati</taxon>
        <taxon>Actinomycetota</taxon>
        <taxon>Actinomycetes</taxon>
        <taxon>Kitasatosporales</taxon>
        <taxon>Streptomycetaceae</taxon>
        <taxon>Streptomyces</taxon>
    </lineage>
</organism>
<accession>A0AB39PL83</accession>
<evidence type="ECO:0008006" key="3">
    <source>
        <dbReference type="Google" id="ProtNLM"/>
    </source>
</evidence>
<gene>
    <name evidence="2" type="ORF">AB5J56_40310</name>
</gene>
<keyword evidence="1" id="KW-0472">Membrane</keyword>
<dbReference type="AlphaFoldDB" id="A0AB39PL83"/>
<keyword evidence="1" id="KW-0812">Transmembrane</keyword>
<evidence type="ECO:0000256" key="1">
    <source>
        <dbReference type="SAM" id="Phobius"/>
    </source>
</evidence>
<reference evidence="2" key="1">
    <citation type="submission" date="2024-07" db="EMBL/GenBank/DDBJ databases">
        <authorList>
            <person name="Yu S.T."/>
        </authorList>
    </citation>
    <scope>NUCLEOTIDE SEQUENCE</scope>
    <source>
        <strain evidence="2">R21</strain>
    </source>
</reference>
<feature type="transmembrane region" description="Helical" evidence="1">
    <location>
        <begin position="145"/>
        <end position="167"/>
    </location>
</feature>
<keyword evidence="1" id="KW-1133">Transmembrane helix</keyword>
<dbReference type="InterPro" id="IPR039708">
    <property type="entry name" value="MT1774/Rv1733c-like"/>
</dbReference>
<proteinExistence type="predicted"/>
<name>A0AB39PL83_9ACTN</name>
<dbReference type="PANTHER" id="PTHR42305:SF1">
    <property type="entry name" value="MEMBRANE PROTEIN RV1733C-RELATED"/>
    <property type="match status" value="1"/>
</dbReference>
<feature type="transmembrane region" description="Helical" evidence="1">
    <location>
        <begin position="28"/>
        <end position="49"/>
    </location>
</feature>
<dbReference type="RefSeq" id="WP_369240636.1">
    <property type="nucleotide sequence ID" value="NZ_CP163435.1"/>
</dbReference>
<dbReference type="EMBL" id="CP163435">
    <property type="protein sequence ID" value="XDQ30573.1"/>
    <property type="molecule type" value="Genomic_DNA"/>
</dbReference>
<dbReference type="PANTHER" id="PTHR42305">
    <property type="entry name" value="MEMBRANE PROTEIN RV1733C-RELATED"/>
    <property type="match status" value="1"/>
</dbReference>
<protein>
    <recommendedName>
        <fullName evidence="3">Membrane protein/MT1774</fullName>
    </recommendedName>
</protein>